<dbReference type="SUPFAM" id="SSF46785">
    <property type="entry name" value="Winged helix' DNA-binding domain"/>
    <property type="match status" value="1"/>
</dbReference>
<dbReference type="SUPFAM" id="SSF50249">
    <property type="entry name" value="Nucleic acid-binding proteins"/>
    <property type="match status" value="1"/>
</dbReference>
<dbReference type="KEGG" id="goe:100904220"/>
<evidence type="ECO:0000259" key="6">
    <source>
        <dbReference type="Pfam" id="PF08784"/>
    </source>
</evidence>
<dbReference type="Pfam" id="PF08784">
    <property type="entry name" value="RPA_C"/>
    <property type="match status" value="1"/>
</dbReference>
<dbReference type="InterPro" id="IPR012340">
    <property type="entry name" value="NA-bd_OB-fold"/>
</dbReference>
<dbReference type="AlphaFoldDB" id="A0AAJ6QR20"/>
<gene>
    <name evidence="8" type="primary">LOC100904220</name>
</gene>
<dbReference type="GO" id="GO:0035861">
    <property type="term" value="C:site of double-strand break"/>
    <property type="evidence" value="ECO:0007669"/>
    <property type="project" value="TreeGrafter"/>
</dbReference>
<evidence type="ECO:0000256" key="1">
    <source>
        <dbReference type="ARBA" id="ARBA00004123"/>
    </source>
</evidence>
<dbReference type="PANTHER" id="PTHR13989">
    <property type="entry name" value="REPLICATION PROTEIN A-RELATED"/>
    <property type="match status" value="1"/>
</dbReference>
<reference evidence="8" key="1">
    <citation type="submission" date="2025-08" db="UniProtKB">
        <authorList>
            <consortium name="RefSeq"/>
        </authorList>
    </citation>
    <scope>IDENTIFICATION</scope>
</reference>
<dbReference type="RefSeq" id="XP_003741065.1">
    <property type="nucleotide sequence ID" value="XM_003741017.1"/>
</dbReference>
<keyword evidence="7" id="KW-1185">Reference proteome</keyword>
<dbReference type="InterPro" id="IPR014892">
    <property type="entry name" value="RPA_C"/>
</dbReference>
<dbReference type="CTD" id="6118"/>
<evidence type="ECO:0000256" key="3">
    <source>
        <dbReference type="ARBA" id="ARBA00023125"/>
    </source>
</evidence>
<protein>
    <submittedName>
        <fullName evidence="8">Replication protein A 32 kDa subunit-A</fullName>
    </submittedName>
</protein>
<dbReference type="GO" id="GO:0003697">
    <property type="term" value="F:single-stranded DNA binding"/>
    <property type="evidence" value="ECO:0007669"/>
    <property type="project" value="TreeGrafter"/>
</dbReference>
<dbReference type="FunFam" id="1.10.10.10:FF:000168">
    <property type="entry name" value="Replication protein A 32 kDa subunit"/>
    <property type="match status" value="1"/>
</dbReference>
<feature type="compositionally biased region" description="Low complexity" evidence="5">
    <location>
        <begin position="170"/>
        <end position="182"/>
    </location>
</feature>
<dbReference type="PANTHER" id="PTHR13989:SF16">
    <property type="entry name" value="REPLICATION PROTEIN A2"/>
    <property type="match status" value="1"/>
</dbReference>
<feature type="domain" description="Replication protein A C-terminal" evidence="6">
    <location>
        <begin position="172"/>
        <end position="258"/>
    </location>
</feature>
<proteinExistence type="inferred from homology"/>
<evidence type="ECO:0000256" key="2">
    <source>
        <dbReference type="ARBA" id="ARBA00007815"/>
    </source>
</evidence>
<sequence length="265" mass="29349">MDVYAEAGGFDIDSSFSDGVTKKDRQRAPPNLTPLTCADIHSMTGERWTFGSHEAEKVCLVGVVRSIEISSLKATLVVDDRTGPPVICQSMDTNDAELERLNEGMYIKVFGTLRKQSVNRDEEMKTMINLIKLRAVSSLNEVSLHMMECVQARVYYLTAEKRLQAILGESQAPSQPSKSSAPINNGTTFDDSGVPGLNRKQQMVYQAIKEAGANDSQGLHINKLLQKINMHGVSEREARDALEFLSNEGHVYTTIDEDTYACLEN</sequence>
<accession>A0AAJ6QR20</accession>
<organism evidence="7 8">
    <name type="scientific">Galendromus occidentalis</name>
    <name type="common">western predatory mite</name>
    <dbReference type="NCBI Taxonomy" id="34638"/>
    <lineage>
        <taxon>Eukaryota</taxon>
        <taxon>Metazoa</taxon>
        <taxon>Ecdysozoa</taxon>
        <taxon>Arthropoda</taxon>
        <taxon>Chelicerata</taxon>
        <taxon>Arachnida</taxon>
        <taxon>Acari</taxon>
        <taxon>Parasitiformes</taxon>
        <taxon>Mesostigmata</taxon>
        <taxon>Gamasina</taxon>
        <taxon>Phytoseioidea</taxon>
        <taxon>Phytoseiidae</taxon>
        <taxon>Typhlodrominae</taxon>
        <taxon>Galendromus</taxon>
    </lineage>
</organism>
<feature type="region of interest" description="Disordered" evidence="5">
    <location>
        <begin position="169"/>
        <end position="194"/>
    </location>
</feature>
<dbReference type="Gene3D" id="1.10.10.10">
    <property type="entry name" value="Winged helix-like DNA-binding domain superfamily/Winged helix DNA-binding domain"/>
    <property type="match status" value="1"/>
</dbReference>
<dbReference type="GO" id="GO:0006289">
    <property type="term" value="P:nucleotide-excision repair"/>
    <property type="evidence" value="ECO:0007669"/>
    <property type="project" value="TreeGrafter"/>
</dbReference>
<evidence type="ECO:0000313" key="7">
    <source>
        <dbReference type="Proteomes" id="UP000694867"/>
    </source>
</evidence>
<comment type="similarity">
    <text evidence="2">Belongs to the replication factor A protein 2 family.</text>
</comment>
<evidence type="ECO:0000256" key="4">
    <source>
        <dbReference type="ARBA" id="ARBA00023242"/>
    </source>
</evidence>
<dbReference type="InterPro" id="IPR036390">
    <property type="entry name" value="WH_DNA-bd_sf"/>
</dbReference>
<evidence type="ECO:0000256" key="5">
    <source>
        <dbReference type="SAM" id="MobiDB-lite"/>
    </source>
</evidence>
<dbReference type="Proteomes" id="UP000694867">
    <property type="component" value="Unplaced"/>
</dbReference>
<comment type="subcellular location">
    <subcellularLocation>
        <location evidence="1">Nucleus</location>
    </subcellularLocation>
</comment>
<dbReference type="GO" id="GO:0006260">
    <property type="term" value="P:DNA replication"/>
    <property type="evidence" value="ECO:0007669"/>
    <property type="project" value="TreeGrafter"/>
</dbReference>
<keyword evidence="4" id="KW-0539">Nucleus</keyword>
<dbReference type="GO" id="GO:0000724">
    <property type="term" value="P:double-strand break repair via homologous recombination"/>
    <property type="evidence" value="ECO:0007669"/>
    <property type="project" value="TreeGrafter"/>
</dbReference>
<name>A0AAJ6QR20_9ACAR</name>
<dbReference type="GO" id="GO:0000781">
    <property type="term" value="C:chromosome, telomeric region"/>
    <property type="evidence" value="ECO:0007669"/>
    <property type="project" value="TreeGrafter"/>
</dbReference>
<dbReference type="GeneID" id="100904220"/>
<keyword evidence="3" id="KW-0238">DNA-binding</keyword>
<dbReference type="GO" id="GO:0005662">
    <property type="term" value="C:DNA replication factor A complex"/>
    <property type="evidence" value="ECO:0007669"/>
    <property type="project" value="TreeGrafter"/>
</dbReference>
<evidence type="ECO:0000313" key="8">
    <source>
        <dbReference type="RefSeq" id="XP_003741065.1"/>
    </source>
</evidence>
<dbReference type="Gene3D" id="2.40.50.140">
    <property type="entry name" value="Nucleic acid-binding proteins"/>
    <property type="match status" value="1"/>
</dbReference>
<dbReference type="InterPro" id="IPR040260">
    <property type="entry name" value="RFA2-like"/>
</dbReference>
<dbReference type="InterPro" id="IPR036388">
    <property type="entry name" value="WH-like_DNA-bd_sf"/>
</dbReference>